<dbReference type="PANTHER" id="PTHR43280">
    <property type="entry name" value="ARAC-FAMILY TRANSCRIPTIONAL REGULATOR"/>
    <property type="match status" value="1"/>
</dbReference>
<evidence type="ECO:0000313" key="5">
    <source>
        <dbReference type="EMBL" id="MBW7457612.1"/>
    </source>
</evidence>
<dbReference type="InterPro" id="IPR009057">
    <property type="entry name" value="Homeodomain-like_sf"/>
</dbReference>
<dbReference type="Pfam" id="PF12833">
    <property type="entry name" value="HTH_18"/>
    <property type="match status" value="1"/>
</dbReference>
<keyword evidence="3" id="KW-0804">Transcription</keyword>
<dbReference type="SMART" id="SM00342">
    <property type="entry name" value="HTH_ARAC"/>
    <property type="match status" value="1"/>
</dbReference>
<dbReference type="PROSITE" id="PS01124">
    <property type="entry name" value="HTH_ARAC_FAMILY_2"/>
    <property type="match status" value="1"/>
</dbReference>
<keyword evidence="2" id="KW-0238">DNA-binding</keyword>
<dbReference type="InterPro" id="IPR037923">
    <property type="entry name" value="HTH-like"/>
</dbReference>
<proteinExistence type="predicted"/>
<feature type="domain" description="HTH araC/xylS-type" evidence="4">
    <location>
        <begin position="191"/>
        <end position="289"/>
    </location>
</feature>
<evidence type="ECO:0000256" key="1">
    <source>
        <dbReference type="ARBA" id="ARBA00023015"/>
    </source>
</evidence>
<keyword evidence="1" id="KW-0805">Transcription regulation</keyword>
<dbReference type="Pfam" id="PF02311">
    <property type="entry name" value="AraC_binding"/>
    <property type="match status" value="1"/>
</dbReference>
<evidence type="ECO:0000256" key="3">
    <source>
        <dbReference type="ARBA" id="ARBA00023163"/>
    </source>
</evidence>
<dbReference type="PANTHER" id="PTHR43280:SF28">
    <property type="entry name" value="HTH-TYPE TRANSCRIPTIONAL ACTIVATOR RHAS"/>
    <property type="match status" value="1"/>
</dbReference>
<dbReference type="Proteomes" id="UP001519887">
    <property type="component" value="Unassembled WGS sequence"/>
</dbReference>
<reference evidence="5 6" key="1">
    <citation type="submission" date="2021-07" db="EMBL/GenBank/DDBJ databases">
        <title>Paenibacillus radiodurans sp. nov., isolated from the southeastern edge of Tengger Desert.</title>
        <authorList>
            <person name="Zhang G."/>
        </authorList>
    </citation>
    <scope>NUCLEOTIDE SEQUENCE [LARGE SCALE GENOMIC DNA]</scope>
    <source>
        <strain evidence="5 6">CCM 7311</strain>
    </source>
</reference>
<evidence type="ECO:0000313" key="6">
    <source>
        <dbReference type="Proteomes" id="UP001519887"/>
    </source>
</evidence>
<accession>A0ABS7C9J0</accession>
<sequence length="298" mass="35345">MNGRLRHLKGDRFFKEKTGIYLNRIREAFMTPKHTHDFIEICYVDEGSGYHHVHNQVYRVKRGDLFVIPVGTSHVFRPSSPNQREPLVVYNCIFRLDVLDKWRHLLPCDSSVHYVIFHPSGMEIPYLHIGDKHDQIRPLITSMHMEYLRKYESYEAILSSMLMQLLTLVHRIGHEEAVPQDVPCRKTGKLDDAMQFIREHYCEFLTVKQLADFMYMSQSHFQRSFKRSTGLTFTQYLQNLRIQKCCELLETSDQPVHQIANMIGYKDMKFFHALFLKKIGMTPQQHRRIHQTEGYRAI</sequence>
<dbReference type="RefSeq" id="WP_210040291.1">
    <property type="nucleotide sequence ID" value="NZ_JBHLVU010000007.1"/>
</dbReference>
<dbReference type="SUPFAM" id="SSF51215">
    <property type="entry name" value="Regulatory protein AraC"/>
    <property type="match status" value="1"/>
</dbReference>
<comment type="caution">
    <text evidence="5">The sequence shown here is derived from an EMBL/GenBank/DDBJ whole genome shotgun (WGS) entry which is preliminary data.</text>
</comment>
<dbReference type="EMBL" id="JAHZIK010000905">
    <property type="protein sequence ID" value="MBW7457612.1"/>
    <property type="molecule type" value="Genomic_DNA"/>
</dbReference>
<keyword evidence="6" id="KW-1185">Reference proteome</keyword>
<dbReference type="InterPro" id="IPR018060">
    <property type="entry name" value="HTH_AraC"/>
</dbReference>
<dbReference type="Gene3D" id="1.10.10.60">
    <property type="entry name" value="Homeodomain-like"/>
    <property type="match status" value="2"/>
</dbReference>
<evidence type="ECO:0000256" key="2">
    <source>
        <dbReference type="ARBA" id="ARBA00023125"/>
    </source>
</evidence>
<name>A0ABS7C9J0_9BACL</name>
<organism evidence="5 6">
    <name type="scientific">Paenibacillus sepulcri</name>
    <dbReference type="NCBI Taxonomy" id="359917"/>
    <lineage>
        <taxon>Bacteria</taxon>
        <taxon>Bacillati</taxon>
        <taxon>Bacillota</taxon>
        <taxon>Bacilli</taxon>
        <taxon>Bacillales</taxon>
        <taxon>Paenibacillaceae</taxon>
        <taxon>Paenibacillus</taxon>
    </lineage>
</organism>
<gene>
    <name evidence="5" type="ORF">K0U00_26575</name>
</gene>
<evidence type="ECO:0000259" key="4">
    <source>
        <dbReference type="PROSITE" id="PS01124"/>
    </source>
</evidence>
<dbReference type="Gene3D" id="2.60.120.10">
    <property type="entry name" value="Jelly Rolls"/>
    <property type="match status" value="1"/>
</dbReference>
<dbReference type="InterPro" id="IPR003313">
    <property type="entry name" value="AraC-bd"/>
</dbReference>
<dbReference type="SUPFAM" id="SSF46689">
    <property type="entry name" value="Homeodomain-like"/>
    <property type="match status" value="2"/>
</dbReference>
<protein>
    <submittedName>
        <fullName evidence="5">AraC family transcriptional regulator</fullName>
    </submittedName>
</protein>
<dbReference type="InterPro" id="IPR014710">
    <property type="entry name" value="RmlC-like_jellyroll"/>
</dbReference>